<keyword evidence="1" id="KW-0812">Transmembrane</keyword>
<dbReference type="AlphaFoldDB" id="A0A6A6JEC1"/>
<keyword evidence="1" id="KW-1133">Transmembrane helix</keyword>
<reference evidence="2" key="1">
    <citation type="journal article" date="2020" name="Stud. Mycol.">
        <title>101 Dothideomycetes genomes: a test case for predicting lifestyles and emergence of pathogens.</title>
        <authorList>
            <person name="Haridas S."/>
            <person name="Albert R."/>
            <person name="Binder M."/>
            <person name="Bloem J."/>
            <person name="Labutti K."/>
            <person name="Salamov A."/>
            <person name="Andreopoulos B."/>
            <person name="Baker S."/>
            <person name="Barry K."/>
            <person name="Bills G."/>
            <person name="Bluhm B."/>
            <person name="Cannon C."/>
            <person name="Castanera R."/>
            <person name="Culley D."/>
            <person name="Daum C."/>
            <person name="Ezra D."/>
            <person name="Gonzalez J."/>
            <person name="Henrissat B."/>
            <person name="Kuo A."/>
            <person name="Liang C."/>
            <person name="Lipzen A."/>
            <person name="Lutzoni F."/>
            <person name="Magnuson J."/>
            <person name="Mondo S."/>
            <person name="Nolan M."/>
            <person name="Ohm R."/>
            <person name="Pangilinan J."/>
            <person name="Park H.-J."/>
            <person name="Ramirez L."/>
            <person name="Alfaro M."/>
            <person name="Sun H."/>
            <person name="Tritt A."/>
            <person name="Yoshinaga Y."/>
            <person name="Zwiers L.-H."/>
            <person name="Turgeon B."/>
            <person name="Goodwin S."/>
            <person name="Spatafora J."/>
            <person name="Crous P."/>
            <person name="Grigoriev I."/>
        </authorList>
    </citation>
    <scope>NUCLEOTIDE SEQUENCE</scope>
    <source>
        <strain evidence="2">CBS 379.55</strain>
    </source>
</reference>
<feature type="transmembrane region" description="Helical" evidence="1">
    <location>
        <begin position="49"/>
        <end position="69"/>
    </location>
</feature>
<accession>A0A6A6JEC1</accession>
<dbReference type="RefSeq" id="XP_033652499.1">
    <property type="nucleotide sequence ID" value="XM_033801020.1"/>
</dbReference>
<evidence type="ECO:0000313" key="3">
    <source>
        <dbReference type="Proteomes" id="UP000800097"/>
    </source>
</evidence>
<keyword evidence="1" id="KW-0472">Membrane</keyword>
<evidence type="ECO:0000313" key="2">
    <source>
        <dbReference type="EMBL" id="KAF2274960.1"/>
    </source>
</evidence>
<proteinExistence type="predicted"/>
<evidence type="ECO:0000256" key="1">
    <source>
        <dbReference type="SAM" id="Phobius"/>
    </source>
</evidence>
<protein>
    <submittedName>
        <fullName evidence="2">Uncharacterized protein</fullName>
    </submittedName>
</protein>
<dbReference type="EMBL" id="ML986499">
    <property type="protein sequence ID" value="KAF2274960.1"/>
    <property type="molecule type" value="Genomic_DNA"/>
</dbReference>
<name>A0A6A6JEC1_WESOR</name>
<sequence>MKPVEAALYVLHTYNLLWKMSLPNGVALTAVTFMMMAPRKFQAQDHPSAVSMSLIIGVLNYYFSFIQVAHTPYRAYAIALLVTLGSSFSQIPDLTPFRAAFRNMTSIWPTTTSSVPYGDERKCGITIRRTKSASSSNDGTKPVVKEGITPQSFIVQGALPEFWRLTAIQEEQHSKDQTTEYIAFPMIMDWDHSHLIATLIDPGDLRESPSKGWSTTFKDPGSPVSEMSTTIELAPTRAVEQGPGDSTTNLATLHPRACAATMRGVAGVIGRAVNEYPLVRIG</sequence>
<dbReference type="GeneID" id="54554195"/>
<dbReference type="Proteomes" id="UP000800097">
    <property type="component" value="Unassembled WGS sequence"/>
</dbReference>
<organism evidence="2 3">
    <name type="scientific">Westerdykella ornata</name>
    <dbReference type="NCBI Taxonomy" id="318751"/>
    <lineage>
        <taxon>Eukaryota</taxon>
        <taxon>Fungi</taxon>
        <taxon>Dikarya</taxon>
        <taxon>Ascomycota</taxon>
        <taxon>Pezizomycotina</taxon>
        <taxon>Dothideomycetes</taxon>
        <taxon>Pleosporomycetidae</taxon>
        <taxon>Pleosporales</taxon>
        <taxon>Sporormiaceae</taxon>
        <taxon>Westerdykella</taxon>
    </lineage>
</organism>
<feature type="transmembrane region" description="Helical" evidence="1">
    <location>
        <begin position="20"/>
        <end position="37"/>
    </location>
</feature>
<keyword evidence="3" id="KW-1185">Reference proteome</keyword>
<gene>
    <name evidence="2" type="ORF">EI97DRAFT_459605</name>
</gene>